<feature type="compositionally biased region" description="Basic and acidic residues" evidence="1">
    <location>
        <begin position="1"/>
        <end position="20"/>
    </location>
</feature>
<dbReference type="InParanoid" id="D8QMU2"/>
<dbReference type="AlphaFoldDB" id="D8QMU2"/>
<dbReference type="KEGG" id="smo:SELMODRAFT_402718"/>
<proteinExistence type="predicted"/>
<evidence type="ECO:0000256" key="1">
    <source>
        <dbReference type="SAM" id="MobiDB-lite"/>
    </source>
</evidence>
<sequence length="108" mass="11481">MVELLEARGHLDDRELRTLPELESQEDDAKEEPGREDGSPKDRGTVEQPGVIIQVVASTDLPGDASGGFGATLAAFAQSGRIDRAWALLLEMPVQDLKSATAVLAALV</sequence>
<name>D8QMU2_SELML</name>
<accession>D8QMU2</accession>
<dbReference type="HOGENOM" id="CLU_2201583_0_0_1"/>
<evidence type="ECO:0000313" key="3">
    <source>
        <dbReference type="Proteomes" id="UP000001514"/>
    </source>
</evidence>
<evidence type="ECO:0000313" key="2">
    <source>
        <dbReference type="EMBL" id="EFJ38644.1"/>
    </source>
</evidence>
<dbReference type="EMBL" id="GL377565">
    <property type="protein sequence ID" value="EFJ38644.1"/>
    <property type="molecule type" value="Genomic_DNA"/>
</dbReference>
<gene>
    <name evidence="2" type="ORF">SELMODRAFT_402718</name>
</gene>
<dbReference type="Proteomes" id="UP000001514">
    <property type="component" value="Unassembled WGS sequence"/>
</dbReference>
<keyword evidence="3" id="KW-1185">Reference proteome</keyword>
<reference evidence="2 3" key="1">
    <citation type="journal article" date="2011" name="Science">
        <title>The Selaginella genome identifies genetic changes associated with the evolution of vascular plants.</title>
        <authorList>
            <person name="Banks J.A."/>
            <person name="Nishiyama T."/>
            <person name="Hasebe M."/>
            <person name="Bowman J.L."/>
            <person name="Gribskov M."/>
            <person name="dePamphilis C."/>
            <person name="Albert V.A."/>
            <person name="Aono N."/>
            <person name="Aoyama T."/>
            <person name="Ambrose B.A."/>
            <person name="Ashton N.W."/>
            <person name="Axtell M.J."/>
            <person name="Barker E."/>
            <person name="Barker M.S."/>
            <person name="Bennetzen J.L."/>
            <person name="Bonawitz N.D."/>
            <person name="Chapple C."/>
            <person name="Cheng C."/>
            <person name="Correa L.G."/>
            <person name="Dacre M."/>
            <person name="DeBarry J."/>
            <person name="Dreyer I."/>
            <person name="Elias M."/>
            <person name="Engstrom E.M."/>
            <person name="Estelle M."/>
            <person name="Feng L."/>
            <person name="Finet C."/>
            <person name="Floyd S.K."/>
            <person name="Frommer W.B."/>
            <person name="Fujita T."/>
            <person name="Gramzow L."/>
            <person name="Gutensohn M."/>
            <person name="Harholt J."/>
            <person name="Hattori M."/>
            <person name="Heyl A."/>
            <person name="Hirai T."/>
            <person name="Hiwatashi Y."/>
            <person name="Ishikawa M."/>
            <person name="Iwata M."/>
            <person name="Karol K.G."/>
            <person name="Koehler B."/>
            <person name="Kolukisaoglu U."/>
            <person name="Kubo M."/>
            <person name="Kurata T."/>
            <person name="Lalonde S."/>
            <person name="Li K."/>
            <person name="Li Y."/>
            <person name="Litt A."/>
            <person name="Lyons E."/>
            <person name="Manning G."/>
            <person name="Maruyama T."/>
            <person name="Michael T.P."/>
            <person name="Mikami K."/>
            <person name="Miyazaki S."/>
            <person name="Morinaga S."/>
            <person name="Murata T."/>
            <person name="Mueller-Roeber B."/>
            <person name="Nelson D.R."/>
            <person name="Obara M."/>
            <person name="Oguri Y."/>
            <person name="Olmstead R.G."/>
            <person name="Onodera N."/>
            <person name="Petersen B.L."/>
            <person name="Pils B."/>
            <person name="Prigge M."/>
            <person name="Rensing S.A."/>
            <person name="Riano-Pachon D.M."/>
            <person name="Roberts A.W."/>
            <person name="Sato Y."/>
            <person name="Scheller H.V."/>
            <person name="Schulz B."/>
            <person name="Schulz C."/>
            <person name="Shakirov E.V."/>
            <person name="Shibagaki N."/>
            <person name="Shinohara N."/>
            <person name="Shippen D.E."/>
            <person name="Soerensen I."/>
            <person name="Sotooka R."/>
            <person name="Sugimoto N."/>
            <person name="Sugita M."/>
            <person name="Sumikawa N."/>
            <person name="Tanurdzic M."/>
            <person name="Theissen G."/>
            <person name="Ulvskov P."/>
            <person name="Wakazuki S."/>
            <person name="Weng J.K."/>
            <person name="Willats W.W."/>
            <person name="Wipf D."/>
            <person name="Wolf P.G."/>
            <person name="Yang L."/>
            <person name="Zimmer A.D."/>
            <person name="Zhu Q."/>
            <person name="Mitros T."/>
            <person name="Hellsten U."/>
            <person name="Loque D."/>
            <person name="Otillar R."/>
            <person name="Salamov A."/>
            <person name="Schmutz J."/>
            <person name="Shapiro H."/>
            <person name="Lindquist E."/>
            <person name="Lucas S."/>
            <person name="Rokhsar D."/>
            <person name="Grigoriev I.V."/>
        </authorList>
    </citation>
    <scope>NUCLEOTIDE SEQUENCE [LARGE SCALE GENOMIC DNA]</scope>
</reference>
<feature type="compositionally biased region" description="Basic and acidic residues" evidence="1">
    <location>
        <begin position="31"/>
        <end position="45"/>
    </location>
</feature>
<dbReference type="Gramene" id="EFJ38644">
    <property type="protein sequence ID" value="EFJ38644"/>
    <property type="gene ID" value="SELMODRAFT_402718"/>
</dbReference>
<protein>
    <submittedName>
        <fullName evidence="2">Uncharacterized protein</fullName>
    </submittedName>
</protein>
<organism evidence="3">
    <name type="scientific">Selaginella moellendorffii</name>
    <name type="common">Spikemoss</name>
    <dbReference type="NCBI Taxonomy" id="88036"/>
    <lineage>
        <taxon>Eukaryota</taxon>
        <taxon>Viridiplantae</taxon>
        <taxon>Streptophyta</taxon>
        <taxon>Embryophyta</taxon>
        <taxon>Tracheophyta</taxon>
        <taxon>Lycopodiopsida</taxon>
        <taxon>Selaginellales</taxon>
        <taxon>Selaginellaceae</taxon>
        <taxon>Selaginella</taxon>
    </lineage>
</organism>
<feature type="region of interest" description="Disordered" evidence="1">
    <location>
        <begin position="1"/>
        <end position="49"/>
    </location>
</feature>